<dbReference type="OrthoDB" id="7066780at2"/>
<dbReference type="Gene3D" id="1.10.10.10">
    <property type="entry name" value="Winged helix-like DNA-binding domain superfamily/Winged helix DNA-binding domain"/>
    <property type="match status" value="3"/>
</dbReference>
<evidence type="ECO:0000259" key="6">
    <source>
        <dbReference type="Pfam" id="PF02631"/>
    </source>
</evidence>
<dbReference type="GO" id="GO:0005737">
    <property type="term" value="C:cytoplasm"/>
    <property type="evidence" value="ECO:0007669"/>
    <property type="project" value="UniProtKB-SubCell"/>
</dbReference>
<evidence type="ECO:0000259" key="7">
    <source>
        <dbReference type="Pfam" id="PF21981"/>
    </source>
</evidence>
<comment type="similarity">
    <text evidence="2 5">Belongs to the RecX family.</text>
</comment>
<keyword evidence="4 5" id="KW-0963">Cytoplasm</keyword>
<dbReference type="PANTHER" id="PTHR33602:SF1">
    <property type="entry name" value="REGULATORY PROTEIN RECX FAMILY PROTEIN"/>
    <property type="match status" value="1"/>
</dbReference>
<dbReference type="RefSeq" id="WP_045106521.1">
    <property type="nucleotide sequence ID" value="NZ_LN681225.1"/>
</dbReference>
<organism evidence="9 10">
    <name type="scientific">Legionella hackeliae</name>
    <dbReference type="NCBI Taxonomy" id="449"/>
    <lineage>
        <taxon>Bacteria</taxon>
        <taxon>Pseudomonadati</taxon>
        <taxon>Pseudomonadota</taxon>
        <taxon>Gammaproteobacteria</taxon>
        <taxon>Legionellales</taxon>
        <taxon>Legionellaceae</taxon>
        <taxon>Legionella</taxon>
    </lineage>
</organism>
<feature type="domain" description="RecX first three-helical" evidence="8">
    <location>
        <begin position="4"/>
        <end position="43"/>
    </location>
</feature>
<dbReference type="KEGG" id="lha:LHA_2275"/>
<reference evidence="10" key="1">
    <citation type="submission" date="2014-09" db="EMBL/GenBank/DDBJ databases">
        <authorList>
            <person name="Gomez-Valero L."/>
        </authorList>
    </citation>
    <scope>NUCLEOTIDE SEQUENCE [LARGE SCALE GENOMIC DNA]</scope>
    <source>
        <strain evidence="10">ATCC35250</strain>
    </source>
</reference>
<dbReference type="InterPro" id="IPR003783">
    <property type="entry name" value="Regulatory_RecX"/>
</dbReference>
<keyword evidence="10" id="KW-1185">Reference proteome</keyword>
<protein>
    <recommendedName>
        <fullName evidence="3 5">Regulatory protein RecX</fullName>
    </recommendedName>
</protein>
<dbReference type="NCBIfam" id="NF001057">
    <property type="entry name" value="PRK00117.3-3"/>
    <property type="match status" value="1"/>
</dbReference>
<dbReference type="Pfam" id="PF21981">
    <property type="entry name" value="RecX_HTH3"/>
    <property type="match status" value="1"/>
</dbReference>
<evidence type="ECO:0000256" key="4">
    <source>
        <dbReference type="ARBA" id="ARBA00022490"/>
    </source>
</evidence>
<evidence type="ECO:0000313" key="9">
    <source>
        <dbReference type="EMBL" id="CEK11295.1"/>
    </source>
</evidence>
<dbReference type="GO" id="GO:0006282">
    <property type="term" value="P:regulation of DNA repair"/>
    <property type="evidence" value="ECO:0007669"/>
    <property type="project" value="UniProtKB-UniRule"/>
</dbReference>
<accession>A0A0A8UQZ3</accession>
<evidence type="ECO:0000256" key="3">
    <source>
        <dbReference type="ARBA" id="ARBA00018111"/>
    </source>
</evidence>
<dbReference type="EMBL" id="LN681225">
    <property type="protein sequence ID" value="CEK11295.1"/>
    <property type="molecule type" value="Genomic_DNA"/>
</dbReference>
<feature type="domain" description="RecX third three-helical" evidence="7">
    <location>
        <begin position="101"/>
        <end position="141"/>
    </location>
</feature>
<sequence length="147" mass="16952">MTKAFDCAVRLLARREHGAHELAGKLAQKGYSQEEIDEAITKCQNLGFQNDGRFVEVVCAIRIRQGYGPLKILQELQAKQIARELIDSALKQEQNNWLCHAQAVWDKKYKKQLELSYAELQKGQRFLLYRGFPAEIIARVVKEIDVY</sequence>
<name>A0A0A8UQZ3_LEGHA</name>
<proteinExistence type="inferred from homology"/>
<gene>
    <name evidence="5 9" type="primary">recX</name>
    <name evidence="9" type="ORF">LHA_2275</name>
</gene>
<dbReference type="Proteomes" id="UP000032803">
    <property type="component" value="Chromosome I"/>
</dbReference>
<dbReference type="PANTHER" id="PTHR33602">
    <property type="entry name" value="REGULATORY PROTEIN RECX FAMILY PROTEIN"/>
    <property type="match status" value="1"/>
</dbReference>
<dbReference type="STRING" id="449.LHA_2275"/>
<feature type="domain" description="RecX second three-helical" evidence="6">
    <location>
        <begin position="50"/>
        <end position="90"/>
    </location>
</feature>
<dbReference type="InterPro" id="IPR036388">
    <property type="entry name" value="WH-like_DNA-bd_sf"/>
</dbReference>
<evidence type="ECO:0000259" key="8">
    <source>
        <dbReference type="Pfam" id="PF21982"/>
    </source>
</evidence>
<comment type="function">
    <text evidence="5">Modulates RecA activity.</text>
</comment>
<dbReference type="InterPro" id="IPR053926">
    <property type="entry name" value="RecX_HTH_1st"/>
</dbReference>
<dbReference type="Pfam" id="PF02631">
    <property type="entry name" value="RecX_HTH2"/>
    <property type="match status" value="1"/>
</dbReference>
<dbReference type="AlphaFoldDB" id="A0A0A8UQZ3"/>
<dbReference type="InterPro" id="IPR053924">
    <property type="entry name" value="RecX_HTH_2nd"/>
</dbReference>
<evidence type="ECO:0000256" key="1">
    <source>
        <dbReference type="ARBA" id="ARBA00004496"/>
    </source>
</evidence>
<evidence type="ECO:0000256" key="2">
    <source>
        <dbReference type="ARBA" id="ARBA00009695"/>
    </source>
</evidence>
<dbReference type="InterPro" id="IPR053925">
    <property type="entry name" value="RecX_HTH_3rd"/>
</dbReference>
<dbReference type="HOGENOM" id="CLU_066607_3_2_6"/>
<dbReference type="Pfam" id="PF21982">
    <property type="entry name" value="RecX_HTH1"/>
    <property type="match status" value="1"/>
</dbReference>
<dbReference type="HAMAP" id="MF_01114">
    <property type="entry name" value="RecX"/>
    <property type="match status" value="1"/>
</dbReference>
<evidence type="ECO:0000256" key="5">
    <source>
        <dbReference type="HAMAP-Rule" id="MF_01114"/>
    </source>
</evidence>
<dbReference type="PATRIC" id="fig|449.7.peg.184"/>
<evidence type="ECO:0000313" key="10">
    <source>
        <dbReference type="Proteomes" id="UP000032803"/>
    </source>
</evidence>
<comment type="subcellular location">
    <subcellularLocation>
        <location evidence="1 5">Cytoplasm</location>
    </subcellularLocation>
</comment>